<evidence type="ECO:0000256" key="4">
    <source>
        <dbReference type="ARBA" id="ARBA00023125"/>
    </source>
</evidence>
<feature type="non-terminal residue" evidence="6">
    <location>
        <position position="1"/>
    </location>
</feature>
<dbReference type="Proteomes" id="UP000014978">
    <property type="component" value="Unassembled WGS sequence"/>
</dbReference>
<dbReference type="SUPFAM" id="SSF48334">
    <property type="entry name" value="DNA repair protein MutS, domain III"/>
    <property type="match status" value="1"/>
</dbReference>
<dbReference type="STRING" id="1358809.S7WBV3"/>
<name>S7WBV3_SPRLO</name>
<organism evidence="6 7">
    <name type="scientific">Spraguea lophii (strain 42_110)</name>
    <name type="common">Microsporidian parasite</name>
    <dbReference type="NCBI Taxonomy" id="1358809"/>
    <lineage>
        <taxon>Eukaryota</taxon>
        <taxon>Fungi</taxon>
        <taxon>Fungi incertae sedis</taxon>
        <taxon>Microsporidia</taxon>
        <taxon>Spragueidae</taxon>
        <taxon>Spraguea</taxon>
    </lineage>
</organism>
<dbReference type="GO" id="GO:0005524">
    <property type="term" value="F:ATP binding"/>
    <property type="evidence" value="ECO:0007669"/>
    <property type="project" value="UniProtKB-KW"/>
</dbReference>
<dbReference type="PANTHER" id="PTHR11361">
    <property type="entry name" value="DNA MISMATCH REPAIR PROTEIN MUTS FAMILY MEMBER"/>
    <property type="match status" value="1"/>
</dbReference>
<dbReference type="InParanoid" id="S7WBV3"/>
<comment type="similarity">
    <text evidence="1">Belongs to the DNA mismatch repair MutS family.</text>
</comment>
<sequence>KNIKIINEVKEAIINVKAIYENISSSSEETNITIINNDTTDIFNLIPTGINEHLDLLLNIREENIEDIKDIINELEILKEIKIEIIYDSKKLQYILKIKEKDFFNNFINKNINNGNNDTYENMINTNSTYTNAISISPFIPEIVFYSNKRKYVYFSTIDINKINHRITEAEEKIVILIYEHLKDYFSNIDYSVFYILADKIALVDIIISFLAFGKKYDCCLPKILDNKKTFLNDENNKRVNVNDLIFVENTYNLLLEDNYVKNCIYSSSLLNFTLITGNNMSGKTTYMKNIANIIILSQIGSPINAKSATLRLFDSILTRISHNNHISCSTFKKELIDIKFMLEFDNSLLLIDEFGRSSGFTESIDLCYKICKRLIRGRTDNNKYFIENEIDDKTTIESSDIQDQNMITKEEVIKCNQTVDMNIRTIIDQKNNHVFFVTHFRELLSLLSKYKNVNVINSNNFKVTSGISKDIDGIKLIENILNYNVIEESRRIRKILFKEEDIKYYDRTIIQYGMELEKDKNFNIKKHLNRE</sequence>
<feature type="domain" description="DNA mismatch repair proteins mutS family" evidence="5">
    <location>
        <begin position="271"/>
        <end position="495"/>
    </location>
</feature>
<dbReference type="GO" id="GO:0006298">
    <property type="term" value="P:mismatch repair"/>
    <property type="evidence" value="ECO:0007669"/>
    <property type="project" value="InterPro"/>
</dbReference>
<dbReference type="GO" id="GO:0007131">
    <property type="term" value="P:reciprocal meiotic recombination"/>
    <property type="evidence" value="ECO:0007669"/>
    <property type="project" value="TreeGrafter"/>
</dbReference>
<dbReference type="GO" id="GO:0030983">
    <property type="term" value="F:mismatched DNA binding"/>
    <property type="evidence" value="ECO:0007669"/>
    <property type="project" value="InterPro"/>
</dbReference>
<evidence type="ECO:0000256" key="3">
    <source>
        <dbReference type="ARBA" id="ARBA00022840"/>
    </source>
</evidence>
<dbReference type="SUPFAM" id="SSF52540">
    <property type="entry name" value="P-loop containing nucleoside triphosphate hydrolases"/>
    <property type="match status" value="1"/>
</dbReference>
<keyword evidence="7" id="KW-1185">Reference proteome</keyword>
<keyword evidence="3" id="KW-0067">ATP-binding</keyword>
<dbReference type="InterPro" id="IPR045076">
    <property type="entry name" value="MutS"/>
</dbReference>
<dbReference type="GO" id="GO:0005634">
    <property type="term" value="C:nucleus"/>
    <property type="evidence" value="ECO:0007669"/>
    <property type="project" value="TreeGrafter"/>
</dbReference>
<dbReference type="VEuPathDB" id="MicrosporidiaDB:SLOPH_1372"/>
<dbReference type="EMBL" id="ATCN01000336">
    <property type="protein sequence ID" value="EPR79222.1"/>
    <property type="molecule type" value="Genomic_DNA"/>
</dbReference>
<keyword evidence="4" id="KW-0238">DNA-binding</keyword>
<protein>
    <submittedName>
        <fullName evidence="6">MUTS DNA mismatch repair protein-like protein</fullName>
    </submittedName>
</protein>
<dbReference type="Gene3D" id="3.40.50.300">
    <property type="entry name" value="P-loop containing nucleotide triphosphate hydrolases"/>
    <property type="match status" value="1"/>
</dbReference>
<dbReference type="AlphaFoldDB" id="S7WBV3"/>
<evidence type="ECO:0000313" key="7">
    <source>
        <dbReference type="Proteomes" id="UP000014978"/>
    </source>
</evidence>
<dbReference type="InterPro" id="IPR036187">
    <property type="entry name" value="DNA_mismatch_repair_MutS_sf"/>
</dbReference>
<evidence type="ECO:0000313" key="6">
    <source>
        <dbReference type="EMBL" id="EPR79222.1"/>
    </source>
</evidence>
<reference evidence="7" key="1">
    <citation type="journal article" date="2013" name="PLoS Genet.">
        <title>The genome of Spraguea lophii and the basis of host-microsporidian interactions.</title>
        <authorList>
            <person name="Campbell S.E."/>
            <person name="Williams T.A."/>
            <person name="Yousuf A."/>
            <person name="Soanes D.M."/>
            <person name="Paszkiewicz K.H."/>
            <person name="Williams B.A.P."/>
        </authorList>
    </citation>
    <scope>NUCLEOTIDE SEQUENCE [LARGE SCALE GENOMIC DNA]</scope>
    <source>
        <strain evidence="7">42_110</strain>
    </source>
</reference>
<evidence type="ECO:0000256" key="1">
    <source>
        <dbReference type="ARBA" id="ARBA00006271"/>
    </source>
</evidence>
<accession>S7WBV3</accession>
<dbReference type="HOGENOM" id="CLU_512509_0_0_1"/>
<evidence type="ECO:0000256" key="2">
    <source>
        <dbReference type="ARBA" id="ARBA00022741"/>
    </source>
</evidence>
<dbReference type="InterPro" id="IPR000432">
    <property type="entry name" value="DNA_mismatch_repair_MutS_C"/>
</dbReference>
<evidence type="ECO:0000259" key="5">
    <source>
        <dbReference type="SMART" id="SM00534"/>
    </source>
</evidence>
<proteinExistence type="inferred from homology"/>
<keyword evidence="2" id="KW-0547">Nucleotide-binding</keyword>
<dbReference type="Pfam" id="PF00488">
    <property type="entry name" value="MutS_V"/>
    <property type="match status" value="1"/>
</dbReference>
<dbReference type="InterPro" id="IPR027417">
    <property type="entry name" value="P-loop_NTPase"/>
</dbReference>
<dbReference type="GO" id="GO:0140664">
    <property type="term" value="F:ATP-dependent DNA damage sensor activity"/>
    <property type="evidence" value="ECO:0007669"/>
    <property type="project" value="InterPro"/>
</dbReference>
<gene>
    <name evidence="6" type="ORF">SLOPH_1372</name>
</gene>
<dbReference type="PANTHER" id="PTHR11361:SF21">
    <property type="entry name" value="MUTS PROTEIN HOMOLOG 4"/>
    <property type="match status" value="1"/>
</dbReference>
<dbReference type="OrthoDB" id="276261at2759"/>
<dbReference type="SMART" id="SM00534">
    <property type="entry name" value="MUTSac"/>
    <property type="match status" value="1"/>
</dbReference>
<comment type="caution">
    <text evidence="6">The sequence shown here is derived from an EMBL/GenBank/DDBJ whole genome shotgun (WGS) entry which is preliminary data.</text>
</comment>